<reference evidence="1" key="1">
    <citation type="submission" date="2020-05" db="EMBL/GenBank/DDBJ databases">
        <title>Large-scale comparative analyses of tick genomes elucidate their genetic diversity and vector capacities.</title>
        <authorList>
            <person name="Jia N."/>
            <person name="Wang J."/>
            <person name="Shi W."/>
            <person name="Du L."/>
            <person name="Sun Y."/>
            <person name="Zhan W."/>
            <person name="Jiang J."/>
            <person name="Wang Q."/>
            <person name="Zhang B."/>
            <person name="Ji P."/>
            <person name="Sakyi L.B."/>
            <person name="Cui X."/>
            <person name="Yuan T."/>
            <person name="Jiang B."/>
            <person name="Yang W."/>
            <person name="Lam T.T.-Y."/>
            <person name="Chang Q."/>
            <person name="Ding S."/>
            <person name="Wang X."/>
            <person name="Zhu J."/>
            <person name="Ruan X."/>
            <person name="Zhao L."/>
            <person name="Wei J."/>
            <person name="Que T."/>
            <person name="Du C."/>
            <person name="Cheng J."/>
            <person name="Dai P."/>
            <person name="Han X."/>
            <person name="Huang E."/>
            <person name="Gao Y."/>
            <person name="Liu J."/>
            <person name="Shao H."/>
            <person name="Ye R."/>
            <person name="Li L."/>
            <person name="Wei W."/>
            <person name="Wang X."/>
            <person name="Wang C."/>
            <person name="Yang T."/>
            <person name="Huo Q."/>
            <person name="Li W."/>
            <person name="Guo W."/>
            <person name="Chen H."/>
            <person name="Zhou L."/>
            <person name="Ni X."/>
            <person name="Tian J."/>
            <person name="Zhou Y."/>
            <person name="Sheng Y."/>
            <person name="Liu T."/>
            <person name="Pan Y."/>
            <person name="Xia L."/>
            <person name="Li J."/>
            <person name="Zhao F."/>
            <person name="Cao W."/>
        </authorList>
    </citation>
    <scope>NUCLEOTIDE SEQUENCE</scope>
    <source>
        <strain evidence="1">Hyas-2018</strain>
    </source>
</reference>
<gene>
    <name evidence="1" type="ORF">HPB50_008054</name>
</gene>
<organism evidence="1 2">
    <name type="scientific">Hyalomma asiaticum</name>
    <name type="common">Tick</name>
    <dbReference type="NCBI Taxonomy" id="266040"/>
    <lineage>
        <taxon>Eukaryota</taxon>
        <taxon>Metazoa</taxon>
        <taxon>Ecdysozoa</taxon>
        <taxon>Arthropoda</taxon>
        <taxon>Chelicerata</taxon>
        <taxon>Arachnida</taxon>
        <taxon>Acari</taxon>
        <taxon>Parasitiformes</taxon>
        <taxon>Ixodida</taxon>
        <taxon>Ixodoidea</taxon>
        <taxon>Ixodidae</taxon>
        <taxon>Hyalomminae</taxon>
        <taxon>Hyalomma</taxon>
    </lineage>
</organism>
<protein>
    <submittedName>
        <fullName evidence="1">Uncharacterized protein</fullName>
    </submittedName>
</protein>
<evidence type="ECO:0000313" key="2">
    <source>
        <dbReference type="Proteomes" id="UP000821845"/>
    </source>
</evidence>
<dbReference type="Proteomes" id="UP000821845">
    <property type="component" value="Chromosome 1"/>
</dbReference>
<keyword evidence="2" id="KW-1185">Reference proteome</keyword>
<sequence length="495" mass="56744">MPRRLTLEERYEIVSLGKLLSQREISRKLNRPLKTVNRILRAFSQETRMEDAPHQRRPRRTTEEEDALIIAAAVNDPSTTAKKIKEELGVHLSLSAIRRRLNAAGLRSHVAARKPLLTSEHCRKRLDFVRQHEHWSAEDWQKVIFSDESTFTSCWNQRLRVWRVRGSRYEHENIRSVGASGRVSVNVWGAITNAGLGPLFRIPGRLTAEVYNDIIDHVLLPFALYWPPKSPDLNIIENVWGLMKARLARANLTNVDADTLWTHVEMEWNHLKQDPDLAKSLFASIPKRLKDVKENSGAQERREDLTANGNEIIDGLLREARDSDSIQKKINPVIVKHVELDDRKGHVENISIYGLSSLARHGDVNITFSDSYLVTITGRLRADDLNMSGRYLYRPSRFFRLRGSLGASLNYFVVEIGMEVNNEQNRANVTTFKVVEIGKIKVTRFTGASFAFNWLGKFIVNKILNGRSFSISERLESSGKKALNRLLEEKQIRLK</sequence>
<dbReference type="EMBL" id="CM023481">
    <property type="protein sequence ID" value="KAH6945369.1"/>
    <property type="molecule type" value="Genomic_DNA"/>
</dbReference>
<name>A0ACB7TKI3_HYAAI</name>
<proteinExistence type="predicted"/>
<evidence type="ECO:0000313" key="1">
    <source>
        <dbReference type="EMBL" id="KAH6945369.1"/>
    </source>
</evidence>
<comment type="caution">
    <text evidence="1">The sequence shown here is derived from an EMBL/GenBank/DDBJ whole genome shotgun (WGS) entry which is preliminary data.</text>
</comment>
<accession>A0ACB7TKI3</accession>